<keyword evidence="3" id="KW-1185">Reference proteome</keyword>
<dbReference type="STRING" id="1335616.WDC_0042"/>
<evidence type="ECO:0000256" key="1">
    <source>
        <dbReference type="SAM" id="Phobius"/>
    </source>
</evidence>
<dbReference type="AlphaFoldDB" id="A0A0D1A8Z9"/>
<feature type="transmembrane region" description="Helical" evidence="1">
    <location>
        <begin position="16"/>
        <end position="37"/>
    </location>
</feature>
<dbReference type="EMBL" id="AWTT01000001">
    <property type="protein sequence ID" value="KIS04305.1"/>
    <property type="molecule type" value="Genomic_DNA"/>
</dbReference>
<feature type="transmembrane region" description="Helical" evidence="1">
    <location>
        <begin position="49"/>
        <end position="82"/>
    </location>
</feature>
<comment type="caution">
    <text evidence="2">The sequence shown here is derived from an EMBL/GenBank/DDBJ whole genome shotgun (WGS) entry which is preliminary data.</text>
</comment>
<organism evidence="2 3">
    <name type="scientific">Paucilactobacillus wasatchensis</name>
    <dbReference type="NCBI Taxonomy" id="1335616"/>
    <lineage>
        <taxon>Bacteria</taxon>
        <taxon>Bacillati</taxon>
        <taxon>Bacillota</taxon>
        <taxon>Bacilli</taxon>
        <taxon>Lactobacillales</taxon>
        <taxon>Lactobacillaceae</taxon>
        <taxon>Paucilactobacillus</taxon>
    </lineage>
</organism>
<sequence length="87" mass="9208">MTSLLLPLAMENGAKIGILVGVLVFIVLFIKLIIGFIKFCFRHPIIFIGLLLCGGLGFAFNFLLAGVLIIAVLIGGLVTFILGGFGN</sequence>
<dbReference type="PATRIC" id="fig|1335616.4.peg.42"/>
<dbReference type="RefSeq" id="WP_044009797.1">
    <property type="nucleotide sequence ID" value="NZ_AWTT01000001.1"/>
</dbReference>
<proteinExistence type="predicted"/>
<name>A0A0D1A8Z9_9LACO</name>
<keyword evidence="1" id="KW-0472">Membrane</keyword>
<evidence type="ECO:0000313" key="3">
    <source>
        <dbReference type="Proteomes" id="UP000032279"/>
    </source>
</evidence>
<keyword evidence="1" id="KW-1133">Transmembrane helix</keyword>
<reference evidence="2 3" key="1">
    <citation type="submission" date="2013-08" db="EMBL/GenBank/DDBJ databases">
        <title>Lactobacillus wasatchii sp. WDC04, a late gas producing bacteria isolated from aged chedder cheese.</title>
        <authorList>
            <person name="Oberg C.J."/>
            <person name="Culumber M."/>
            <person name="McMahon D.J."/>
            <person name="Broadbent J.R."/>
            <person name="Oberg T.S."/>
            <person name="Ortaki F."/>
        </authorList>
    </citation>
    <scope>NUCLEOTIDE SEQUENCE [LARGE SCALE GENOMIC DNA]</scope>
    <source>
        <strain evidence="2 3">WDC04</strain>
    </source>
</reference>
<keyword evidence="1" id="KW-0812">Transmembrane</keyword>
<protein>
    <submittedName>
        <fullName evidence="2">Uncharacterized protein</fullName>
    </submittedName>
</protein>
<accession>A0A0D1A8Z9</accession>
<evidence type="ECO:0000313" key="2">
    <source>
        <dbReference type="EMBL" id="KIS04305.1"/>
    </source>
</evidence>
<dbReference type="Proteomes" id="UP000032279">
    <property type="component" value="Unassembled WGS sequence"/>
</dbReference>
<gene>
    <name evidence="2" type="ORF">WDC_0042</name>
</gene>